<dbReference type="EMBL" id="JABKKJ010000005">
    <property type="protein sequence ID" value="NPE24836.1"/>
    <property type="molecule type" value="Genomic_DNA"/>
</dbReference>
<evidence type="ECO:0000313" key="12">
    <source>
        <dbReference type="Proteomes" id="UP000820977"/>
    </source>
</evidence>
<comment type="caution">
    <text evidence="11">The sequence shown here is derived from an EMBL/GenBank/DDBJ whole genome shotgun (WGS) entry which is preliminary data.</text>
</comment>
<dbReference type="CDD" id="cd03214">
    <property type="entry name" value="ABC_Iron-Siderophores_B12_Hemin"/>
    <property type="match status" value="1"/>
</dbReference>
<dbReference type="PANTHER" id="PTHR42771">
    <property type="entry name" value="IRON(3+)-HYDROXAMATE IMPORT ATP-BINDING PROTEIN FHUC"/>
    <property type="match status" value="1"/>
</dbReference>
<gene>
    <name evidence="11" type="ORF">HPS54_04785</name>
</gene>
<evidence type="ECO:0000256" key="7">
    <source>
        <dbReference type="ARBA" id="ARBA00023004"/>
    </source>
</evidence>
<feature type="domain" description="ABC transporter" evidence="10">
    <location>
        <begin position="2"/>
        <end position="242"/>
    </location>
</feature>
<dbReference type="PROSITE" id="PS50893">
    <property type="entry name" value="ABC_TRANSPORTER_2"/>
    <property type="match status" value="1"/>
</dbReference>
<evidence type="ECO:0000256" key="4">
    <source>
        <dbReference type="ARBA" id="ARBA00022496"/>
    </source>
</evidence>
<dbReference type="Pfam" id="PF00005">
    <property type="entry name" value="ABC_tran"/>
    <property type="match status" value="1"/>
</dbReference>
<keyword evidence="7" id="KW-0408">Iron</keyword>
<evidence type="ECO:0000256" key="9">
    <source>
        <dbReference type="ARBA" id="ARBA00023136"/>
    </source>
</evidence>
<evidence type="ECO:0000313" key="11">
    <source>
        <dbReference type="EMBL" id="NPE24836.1"/>
    </source>
</evidence>
<reference evidence="11 12" key="1">
    <citation type="submission" date="2020-05" db="EMBL/GenBank/DDBJ databases">
        <title>Distinct polysaccharide utilization as determinants for interspecies competition between intestinal Prevotella spp.</title>
        <authorList>
            <person name="Galvez E.J.C."/>
            <person name="Iljazovic A."/>
            <person name="Strowig T."/>
        </authorList>
    </citation>
    <scope>NUCLEOTIDE SEQUENCE [LARGE SCALE GENOMIC DNA]</scope>
    <source>
        <strain evidence="11 12">PCHR</strain>
    </source>
</reference>
<evidence type="ECO:0000256" key="2">
    <source>
        <dbReference type="ARBA" id="ARBA00022448"/>
    </source>
</evidence>
<evidence type="ECO:0000256" key="5">
    <source>
        <dbReference type="ARBA" id="ARBA00022741"/>
    </source>
</evidence>
<keyword evidence="3" id="KW-1003">Cell membrane</keyword>
<accession>A0ABX2B097</accession>
<keyword evidence="12" id="KW-1185">Reference proteome</keyword>
<keyword evidence="5" id="KW-0547">Nucleotide-binding</keyword>
<keyword evidence="4" id="KW-0410">Iron transport</keyword>
<keyword evidence="6 11" id="KW-0067">ATP-binding</keyword>
<name>A0ABX2B097_9BACT</name>
<keyword evidence="2" id="KW-0813">Transport</keyword>
<evidence type="ECO:0000259" key="10">
    <source>
        <dbReference type="PROSITE" id="PS50893"/>
    </source>
</evidence>
<keyword evidence="9" id="KW-0472">Membrane</keyword>
<dbReference type="SMART" id="SM00382">
    <property type="entry name" value="AAA"/>
    <property type="match status" value="1"/>
</dbReference>
<dbReference type="InterPro" id="IPR051535">
    <property type="entry name" value="Siderophore_ABC-ATPase"/>
</dbReference>
<evidence type="ECO:0000256" key="6">
    <source>
        <dbReference type="ARBA" id="ARBA00022840"/>
    </source>
</evidence>
<evidence type="ECO:0000256" key="8">
    <source>
        <dbReference type="ARBA" id="ARBA00023065"/>
    </source>
</evidence>
<evidence type="ECO:0000256" key="1">
    <source>
        <dbReference type="ARBA" id="ARBA00004202"/>
    </source>
</evidence>
<dbReference type="RefSeq" id="WP_172344325.1">
    <property type="nucleotide sequence ID" value="NZ_CATEIB010000007.1"/>
</dbReference>
<dbReference type="InterPro" id="IPR003439">
    <property type="entry name" value="ABC_transporter-like_ATP-bd"/>
</dbReference>
<keyword evidence="8" id="KW-0406">Ion transport</keyword>
<dbReference type="PANTHER" id="PTHR42771:SF2">
    <property type="entry name" value="IRON(3+)-HYDROXAMATE IMPORT ATP-BINDING PROTEIN FHUC"/>
    <property type="match status" value="1"/>
</dbReference>
<organism evidence="11 12">
    <name type="scientific">Xylanibacter caecicola</name>
    <dbReference type="NCBI Taxonomy" id="2736294"/>
    <lineage>
        <taxon>Bacteria</taxon>
        <taxon>Pseudomonadati</taxon>
        <taxon>Bacteroidota</taxon>
        <taxon>Bacteroidia</taxon>
        <taxon>Bacteroidales</taxon>
        <taxon>Prevotellaceae</taxon>
        <taxon>Xylanibacter</taxon>
    </lineage>
</organism>
<protein>
    <submittedName>
        <fullName evidence="11">ABC transporter ATP-binding protein</fullName>
    </submittedName>
</protein>
<dbReference type="SUPFAM" id="SSF52540">
    <property type="entry name" value="P-loop containing nucleoside triphosphate hydrolases"/>
    <property type="match status" value="1"/>
</dbReference>
<dbReference type="InterPro" id="IPR027417">
    <property type="entry name" value="P-loop_NTPase"/>
</dbReference>
<proteinExistence type="predicted"/>
<comment type="subcellular location">
    <subcellularLocation>
        <location evidence="1">Cell membrane</location>
        <topology evidence="1">Peripheral membrane protein</topology>
    </subcellularLocation>
</comment>
<evidence type="ECO:0000256" key="3">
    <source>
        <dbReference type="ARBA" id="ARBA00022475"/>
    </source>
</evidence>
<dbReference type="Proteomes" id="UP000820977">
    <property type="component" value="Unassembled WGS sequence"/>
</dbReference>
<dbReference type="InterPro" id="IPR003593">
    <property type="entry name" value="AAA+_ATPase"/>
</dbReference>
<dbReference type="GO" id="GO:0005524">
    <property type="term" value="F:ATP binding"/>
    <property type="evidence" value="ECO:0007669"/>
    <property type="project" value="UniProtKB-KW"/>
</dbReference>
<dbReference type="Gene3D" id="3.40.50.300">
    <property type="entry name" value="P-loop containing nucleotide triphosphate hydrolases"/>
    <property type="match status" value="1"/>
</dbReference>
<sequence length="256" mass="28086">MIRIENLTVGYASGNNTRTVAAGLNASLHSGEMTCLIGANGVGKSTLLRTLSGFQSPLAGDIYIDGKRMNSHTPSQLSRMISVVLTDRPDTGNLTVEELVALGRSPYTGFWGTLKDTDREIVRESLKQTGIEHLASRMIGSLSDGERQKMMIAKALAQQTGVIYLDEPTAFLDYPSKVEIMQMLRNMATGTDRIIFMSTHDIELTLQIADRIWLMTQEGTLHVGTPRELSDNGSLSAFISRAGIRFDTDTMSIRVK</sequence>